<dbReference type="KEGG" id="dvn:HQ394_18105"/>
<evidence type="ECO:0000256" key="9">
    <source>
        <dbReference type="PROSITE-ProRule" id="PRU01384"/>
    </source>
</evidence>
<keyword evidence="5 8" id="KW-0799">Topoisomerase</keyword>
<keyword evidence="4 8" id="KW-0067">ATP-binding</keyword>
<dbReference type="InterPro" id="IPR002205">
    <property type="entry name" value="Topo_IIA_dom_A"/>
</dbReference>
<comment type="subunit">
    <text evidence="8">Heterotetramer, composed of two GyrA and two GyrB chains. In the heterotetramer, GyrA contains the active site tyrosine that forms a transient covalent intermediate with DNA, while GyrB binds cofactors and catalyzes ATP hydrolysis.</text>
</comment>
<protein>
    <recommendedName>
        <fullName evidence="8">DNA gyrase subunit A</fullName>
        <ecNumber evidence="8">5.6.2.2</ecNumber>
    </recommendedName>
</protein>
<comment type="catalytic activity">
    <reaction evidence="1 8 9">
        <text>ATP-dependent breakage, passage and rejoining of double-stranded DNA.</text>
        <dbReference type="EC" id="5.6.2.2"/>
    </reaction>
</comment>
<feature type="domain" description="Topo IIA-type catalytic" evidence="11">
    <location>
        <begin position="34"/>
        <end position="531"/>
    </location>
</feature>
<comment type="similarity">
    <text evidence="2 8">Belongs to the type II topoisomerase GyrA/ParC subunit family.</text>
</comment>
<dbReference type="SUPFAM" id="SSF101904">
    <property type="entry name" value="GyrA/ParC C-terminal domain-like"/>
    <property type="match status" value="1"/>
</dbReference>
<dbReference type="InterPro" id="IPR013758">
    <property type="entry name" value="Topo_IIA_A/C_ab"/>
</dbReference>
<evidence type="ECO:0000259" key="11">
    <source>
        <dbReference type="PROSITE" id="PS52040"/>
    </source>
</evidence>
<dbReference type="NCBIfam" id="TIGR01063">
    <property type="entry name" value="gyrA"/>
    <property type="match status" value="1"/>
</dbReference>
<dbReference type="EMBL" id="CP053923">
    <property type="protein sequence ID" value="QNT70879.1"/>
    <property type="molecule type" value="Genomic_DNA"/>
</dbReference>
<dbReference type="FunFam" id="1.10.268.10:FF:000001">
    <property type="entry name" value="DNA gyrase subunit A"/>
    <property type="match status" value="1"/>
</dbReference>
<proteinExistence type="inferred from homology"/>
<dbReference type="NCBIfam" id="NF004043">
    <property type="entry name" value="PRK05560.1"/>
    <property type="match status" value="1"/>
</dbReference>
<dbReference type="FunFam" id="3.90.199.10:FF:000001">
    <property type="entry name" value="DNA gyrase subunit A"/>
    <property type="match status" value="1"/>
</dbReference>
<keyword evidence="3 8" id="KW-0547">Nucleotide-binding</keyword>
<feature type="short sequence motif" description="GyrA-box" evidence="8">
    <location>
        <begin position="552"/>
        <end position="558"/>
    </location>
</feature>
<dbReference type="Pfam" id="PF00521">
    <property type="entry name" value="DNA_topoisoIV"/>
    <property type="match status" value="1"/>
</dbReference>
<dbReference type="PANTHER" id="PTHR43493">
    <property type="entry name" value="DNA GYRASE/TOPOISOMERASE SUBUNIT A"/>
    <property type="match status" value="1"/>
</dbReference>
<evidence type="ECO:0000256" key="10">
    <source>
        <dbReference type="SAM" id="MobiDB-lite"/>
    </source>
</evidence>
<evidence type="ECO:0000313" key="12">
    <source>
        <dbReference type="EMBL" id="QNT70879.1"/>
    </source>
</evidence>
<dbReference type="SMART" id="SM00434">
    <property type="entry name" value="TOP4c"/>
    <property type="match status" value="1"/>
</dbReference>
<dbReference type="EC" id="5.6.2.2" evidence="8"/>
<accession>A0A7H1N593</accession>
<dbReference type="GO" id="GO:0003677">
    <property type="term" value="F:DNA binding"/>
    <property type="evidence" value="ECO:0007669"/>
    <property type="project" value="UniProtKB-UniRule"/>
</dbReference>
<evidence type="ECO:0000256" key="5">
    <source>
        <dbReference type="ARBA" id="ARBA00023029"/>
    </source>
</evidence>
<evidence type="ECO:0000256" key="2">
    <source>
        <dbReference type="ARBA" id="ARBA00008263"/>
    </source>
</evidence>
<dbReference type="NCBIfam" id="NF004044">
    <property type="entry name" value="PRK05561.1"/>
    <property type="match status" value="1"/>
</dbReference>
<evidence type="ECO:0000256" key="4">
    <source>
        <dbReference type="ARBA" id="ARBA00022840"/>
    </source>
</evidence>
<dbReference type="InterPro" id="IPR006691">
    <property type="entry name" value="GyrA/parC_rep"/>
</dbReference>
<evidence type="ECO:0000256" key="8">
    <source>
        <dbReference type="HAMAP-Rule" id="MF_01897"/>
    </source>
</evidence>
<feature type="compositionally biased region" description="Low complexity" evidence="10">
    <location>
        <begin position="905"/>
        <end position="921"/>
    </location>
</feature>
<dbReference type="Gene3D" id="2.120.10.90">
    <property type="entry name" value="DNA gyrase/topoisomerase IV, subunit A, C-terminal"/>
    <property type="match status" value="1"/>
</dbReference>
<reference evidence="12 13" key="1">
    <citation type="submission" date="2020-05" db="EMBL/GenBank/DDBJ databases">
        <title>Complete closed genome sequence of Defluviicoccus vanus.</title>
        <authorList>
            <person name="Bessarab I."/>
            <person name="Arumugam K."/>
            <person name="Maszenan A.M."/>
            <person name="Seviour R.J."/>
            <person name="Williams R.B."/>
        </authorList>
    </citation>
    <scope>NUCLEOTIDE SEQUENCE [LARGE SCALE GENOMIC DNA]</scope>
    <source>
        <strain evidence="12 13">Ben 114</strain>
    </source>
</reference>
<comment type="subcellular location">
    <subcellularLocation>
        <location evidence="8">Cytoplasm</location>
    </subcellularLocation>
</comment>
<evidence type="ECO:0000256" key="7">
    <source>
        <dbReference type="ARBA" id="ARBA00023235"/>
    </source>
</evidence>
<dbReference type="InterPro" id="IPR013757">
    <property type="entry name" value="Topo_IIA_A_a_sf"/>
</dbReference>
<dbReference type="Proteomes" id="UP000516369">
    <property type="component" value="Chromosome"/>
</dbReference>
<comment type="miscellaneous">
    <text evidence="8">Few gyrases are as efficient as E.coli at forming negative supercoils. Not all organisms have 2 type II topoisomerases; in organisms with a single type II topoisomerase this enzyme also has to decatenate newly replicated chromosomes.</text>
</comment>
<dbReference type="Gene3D" id="3.30.1360.40">
    <property type="match status" value="1"/>
</dbReference>
<dbReference type="CDD" id="cd00187">
    <property type="entry name" value="TOP4c"/>
    <property type="match status" value="1"/>
</dbReference>
<dbReference type="PANTHER" id="PTHR43493:SF5">
    <property type="entry name" value="DNA GYRASE SUBUNIT A, CHLOROPLASTIC_MITOCHONDRIAL"/>
    <property type="match status" value="1"/>
</dbReference>
<dbReference type="GO" id="GO:0005524">
    <property type="term" value="F:ATP binding"/>
    <property type="evidence" value="ECO:0007669"/>
    <property type="project" value="UniProtKB-UniRule"/>
</dbReference>
<dbReference type="GO" id="GO:0006261">
    <property type="term" value="P:DNA-templated DNA replication"/>
    <property type="evidence" value="ECO:0007669"/>
    <property type="project" value="UniProtKB-UniRule"/>
</dbReference>
<evidence type="ECO:0000256" key="6">
    <source>
        <dbReference type="ARBA" id="ARBA00023125"/>
    </source>
</evidence>
<dbReference type="HAMAP" id="MF_01897">
    <property type="entry name" value="GyrA"/>
    <property type="match status" value="1"/>
</dbReference>
<dbReference type="GO" id="GO:0034335">
    <property type="term" value="F:DNA negative supercoiling activity"/>
    <property type="evidence" value="ECO:0007669"/>
    <property type="project" value="UniProtKB-ARBA"/>
</dbReference>
<dbReference type="FunFam" id="3.30.1360.40:FF:000002">
    <property type="entry name" value="DNA gyrase subunit A"/>
    <property type="match status" value="1"/>
</dbReference>
<dbReference type="InterPro" id="IPR035516">
    <property type="entry name" value="Gyrase/topoIV_suA_C"/>
</dbReference>
<evidence type="ECO:0000313" key="13">
    <source>
        <dbReference type="Proteomes" id="UP000516369"/>
    </source>
</evidence>
<dbReference type="GO" id="GO:0005737">
    <property type="term" value="C:cytoplasm"/>
    <property type="evidence" value="ECO:0007669"/>
    <property type="project" value="UniProtKB-SubCell"/>
</dbReference>
<comment type="function">
    <text evidence="8">A type II topoisomerase that negatively supercoils closed circular double-stranded (ds) DNA in an ATP-dependent manner to modulate DNA topology and maintain chromosomes in an underwound state. Negative supercoiling favors strand separation, and DNA replication, transcription, recombination and repair, all of which involve strand separation. Also able to catalyze the interconversion of other topological isomers of dsDNA rings, including catenanes and knotted rings. Type II topoisomerases break and join 2 DNA strands simultaneously in an ATP-dependent manner.</text>
</comment>
<dbReference type="GO" id="GO:0009330">
    <property type="term" value="C:DNA topoisomerase type II (double strand cut, ATP-hydrolyzing) complex"/>
    <property type="evidence" value="ECO:0007669"/>
    <property type="project" value="TreeGrafter"/>
</dbReference>
<keyword evidence="6 8" id="KW-0238">DNA-binding</keyword>
<dbReference type="RefSeq" id="WP_190261341.1">
    <property type="nucleotide sequence ID" value="NZ_CP053923.1"/>
</dbReference>
<evidence type="ECO:0000256" key="1">
    <source>
        <dbReference type="ARBA" id="ARBA00000185"/>
    </source>
</evidence>
<dbReference type="GO" id="GO:0006265">
    <property type="term" value="P:DNA topological change"/>
    <property type="evidence" value="ECO:0007669"/>
    <property type="project" value="UniProtKB-UniRule"/>
</dbReference>
<dbReference type="AlphaFoldDB" id="A0A7H1N593"/>
<organism evidence="12 13">
    <name type="scientific">Defluviicoccus vanus</name>
    <dbReference type="NCBI Taxonomy" id="111831"/>
    <lineage>
        <taxon>Bacteria</taxon>
        <taxon>Pseudomonadati</taxon>
        <taxon>Pseudomonadota</taxon>
        <taxon>Alphaproteobacteria</taxon>
        <taxon>Rhodospirillales</taxon>
        <taxon>Rhodospirillaceae</taxon>
        <taxon>Defluviicoccus</taxon>
    </lineage>
</organism>
<keyword evidence="7 8" id="KW-0413">Isomerase</keyword>
<dbReference type="GO" id="GO:0005694">
    <property type="term" value="C:chromosome"/>
    <property type="evidence" value="ECO:0007669"/>
    <property type="project" value="InterPro"/>
</dbReference>
<dbReference type="PROSITE" id="PS52040">
    <property type="entry name" value="TOPO_IIA"/>
    <property type="match status" value="1"/>
</dbReference>
<feature type="region of interest" description="Disordered" evidence="10">
    <location>
        <begin position="891"/>
        <end position="932"/>
    </location>
</feature>
<feature type="active site" description="O-(5'-phospho-DNA)-tyrosine intermediate" evidence="8 9">
    <location>
        <position position="122"/>
    </location>
</feature>
<keyword evidence="8" id="KW-0963">Cytoplasm</keyword>
<dbReference type="Gene3D" id="1.10.268.10">
    <property type="entry name" value="Topoisomerase, domain 3"/>
    <property type="match status" value="1"/>
</dbReference>
<sequence>MTVPVSELTPVAIEEEMRRSYLDYAMSVIVSRALPDARDGLKPVQRRIIYAMYENGYTHDKPFRKSARIVGDVMGKYHPHGDSAIYDALVRMAQSFAMRLPLIDGQGNFGSMDGDRAAAMRYTEARLARSAHALIEDIDENTVDFEPNYDDSDTEPTVLPARYPNLLVNGAGGIAVGMATNIPPHNLGEVIDACCALIDDPMISINELMEKHIPGPDFPTGAIVLGRQGIVSAYLNGRGSLVMRAKTRFETLRKERAAIVVDEVPYQVNKARMVEIIGEAVRDKKIEGISDLRDESDRDGIRVVIELKRDAEPEVVLNQLYRHTPLQTTFGMTLLALDGRRPRTMTIKELLEAFLVFREEVIRRRTTFLLRKARERAHVLVGLAIAVVNIDEIIATIRRSPDPAAARSALTARGWPIGDVMPLILLVEEAKPGEAERTEYWLSDEQARAILDLRLHRLTGLEREKVGDELRTLGAQIAEYLGILGSRATLLALMRKELLEIKAQFANPRRSLLVEEEPGASDEDLIQREDMVVTVTNTGYIKRVPLSTYRAQRRGGKGRSGMSIRDEDFVSQVFVVSTHQPVLFFSSAGLVYKLKVYKLPPGTPQSRGKAMINLLPLQPGETITALLPLPEDAGRWAELYVIFATASGYVRRNSLSDFFNVPSSGKIAMKLDPGDRLVRVRTFTEADDILLFTRHGQCIRFAVGEVRVFSGRTSTGVRGLKLGPSDAVISMSGLFHVEADASQRDEYLRAINARRRLLSSDYAGKEEERARDEALASKLDHPEFSDMAEREEFLLTVTEDGFGKRTSSYEYRITGRDGSGVNAIDLSRPGGETRVVAAFPVFPTDQIVMVTETGQLIRCPVKDISVMGRTARGVKLFNMTDADRVVSVTRIRDVEDGGEGEDADASGPLGSDPSGGDPGPLFRERQGPPDPQ</sequence>
<dbReference type="Pfam" id="PF03989">
    <property type="entry name" value="DNA_gyraseA_C"/>
    <property type="match status" value="6"/>
</dbReference>
<feature type="compositionally biased region" description="Basic and acidic residues" evidence="10">
    <location>
        <begin position="922"/>
        <end position="932"/>
    </location>
</feature>
<keyword evidence="13" id="KW-1185">Reference proteome</keyword>
<dbReference type="SUPFAM" id="SSF56719">
    <property type="entry name" value="Type II DNA topoisomerase"/>
    <property type="match status" value="1"/>
</dbReference>
<dbReference type="Gene3D" id="3.90.199.10">
    <property type="entry name" value="Topoisomerase II, domain 5"/>
    <property type="match status" value="1"/>
</dbReference>
<dbReference type="InterPro" id="IPR013760">
    <property type="entry name" value="Topo_IIA-like_dom_sf"/>
</dbReference>
<evidence type="ECO:0000256" key="3">
    <source>
        <dbReference type="ARBA" id="ARBA00022741"/>
    </source>
</evidence>
<dbReference type="InterPro" id="IPR050220">
    <property type="entry name" value="Type_II_DNA_Topoisomerases"/>
</dbReference>
<gene>
    <name evidence="8 12" type="primary">gyrA</name>
    <name evidence="12" type="ORF">HQ394_18105</name>
</gene>
<dbReference type="InterPro" id="IPR005743">
    <property type="entry name" value="GyrA"/>
</dbReference>
<name>A0A7H1N593_9PROT</name>